<comment type="caution">
    <text evidence="6">The sequence shown here is derived from an EMBL/GenBank/DDBJ whole genome shotgun (WGS) entry which is preliminary data.</text>
</comment>
<dbReference type="Gene3D" id="2.40.50.1020">
    <property type="entry name" value="LytTr DNA-binding domain"/>
    <property type="match status" value="1"/>
</dbReference>
<evidence type="ECO:0000256" key="1">
    <source>
        <dbReference type="ARBA" id="ARBA00018672"/>
    </source>
</evidence>
<comment type="function">
    <text evidence="2">May play the central regulatory role in sporulation. It may be an element of the effector pathway responsible for the activation of sporulation genes in response to nutritional stress. Spo0A may act in concert with spo0H (a sigma factor) to control the expression of some genes that are critical to the sporulation process.</text>
</comment>
<dbReference type="PANTHER" id="PTHR37299">
    <property type="entry name" value="TRANSCRIPTIONAL REGULATOR-RELATED"/>
    <property type="match status" value="1"/>
</dbReference>
<dbReference type="Proteomes" id="UP000283295">
    <property type="component" value="Unassembled WGS sequence"/>
</dbReference>
<dbReference type="PROSITE" id="PS50110">
    <property type="entry name" value="RESPONSE_REGULATORY"/>
    <property type="match status" value="1"/>
</dbReference>
<evidence type="ECO:0000256" key="3">
    <source>
        <dbReference type="PROSITE-ProRule" id="PRU00169"/>
    </source>
</evidence>
<dbReference type="SUPFAM" id="SSF52172">
    <property type="entry name" value="CheY-like"/>
    <property type="match status" value="1"/>
</dbReference>
<dbReference type="InterPro" id="IPR007492">
    <property type="entry name" value="LytTR_DNA-bd_dom"/>
</dbReference>
<name>A0A412IND4_9FIRM</name>
<sequence>MIIRDKEKKHHRVIICDDNSEQLEQMKIVCRETLHMADADVLVYSSGTDMYEDIRTGKFTENGIRTVVFLDIEMPGIDGVELGRQIHECLPDWVVVFITAHPEYAIKGYEARAFRYLLKPLTGESVQSVMGDIHREYSGIHRMLLSLPGMEEPVRLDDIVYISAEDKYTMIYTRVGRITDRTSLAELEEMLREYGFFRIHRKYIVNMRYHREISKGRLILSGGEELPISRRRESVYREILMKKMEKDLGK</sequence>
<dbReference type="GO" id="GO:0000156">
    <property type="term" value="F:phosphorelay response regulator activity"/>
    <property type="evidence" value="ECO:0007669"/>
    <property type="project" value="InterPro"/>
</dbReference>
<organism evidence="6 7">
    <name type="scientific">Coprococcus eutactus</name>
    <dbReference type="NCBI Taxonomy" id="33043"/>
    <lineage>
        <taxon>Bacteria</taxon>
        <taxon>Bacillati</taxon>
        <taxon>Bacillota</taxon>
        <taxon>Clostridia</taxon>
        <taxon>Lachnospirales</taxon>
        <taxon>Lachnospiraceae</taxon>
        <taxon>Coprococcus</taxon>
    </lineage>
</organism>
<dbReference type="InterPro" id="IPR011006">
    <property type="entry name" value="CheY-like_superfamily"/>
</dbReference>
<dbReference type="GO" id="GO:0003677">
    <property type="term" value="F:DNA binding"/>
    <property type="evidence" value="ECO:0007669"/>
    <property type="project" value="UniProtKB-KW"/>
</dbReference>
<feature type="domain" description="Response regulatory" evidence="4">
    <location>
        <begin position="12"/>
        <end position="134"/>
    </location>
</feature>
<dbReference type="Pfam" id="PF04397">
    <property type="entry name" value="LytTR"/>
    <property type="match status" value="1"/>
</dbReference>
<dbReference type="InterPro" id="IPR046947">
    <property type="entry name" value="LytR-like"/>
</dbReference>
<evidence type="ECO:0000259" key="4">
    <source>
        <dbReference type="PROSITE" id="PS50110"/>
    </source>
</evidence>
<keyword evidence="6" id="KW-0238">DNA-binding</keyword>
<dbReference type="SMART" id="SM00850">
    <property type="entry name" value="LytTR"/>
    <property type="match status" value="1"/>
</dbReference>
<dbReference type="PANTHER" id="PTHR37299:SF1">
    <property type="entry name" value="STAGE 0 SPORULATION PROTEIN A HOMOLOG"/>
    <property type="match status" value="1"/>
</dbReference>
<feature type="modified residue" description="4-aspartylphosphate" evidence="3">
    <location>
        <position position="71"/>
    </location>
</feature>
<evidence type="ECO:0000313" key="7">
    <source>
        <dbReference type="Proteomes" id="UP000283295"/>
    </source>
</evidence>
<dbReference type="SMART" id="SM00448">
    <property type="entry name" value="REC"/>
    <property type="match status" value="1"/>
</dbReference>
<dbReference type="Gene3D" id="3.40.50.2300">
    <property type="match status" value="1"/>
</dbReference>
<evidence type="ECO:0000313" key="6">
    <source>
        <dbReference type="EMBL" id="RGS39403.1"/>
    </source>
</evidence>
<dbReference type="PROSITE" id="PS50930">
    <property type="entry name" value="HTH_LYTTR"/>
    <property type="match status" value="1"/>
</dbReference>
<gene>
    <name evidence="6" type="ORF">DWX94_11010</name>
</gene>
<protein>
    <recommendedName>
        <fullName evidence="1">Stage 0 sporulation protein A homolog</fullName>
    </recommendedName>
</protein>
<reference evidence="6 7" key="1">
    <citation type="submission" date="2018-08" db="EMBL/GenBank/DDBJ databases">
        <title>A genome reference for cultivated species of the human gut microbiota.</title>
        <authorList>
            <person name="Zou Y."/>
            <person name="Xue W."/>
            <person name="Luo G."/>
        </authorList>
    </citation>
    <scope>NUCLEOTIDE SEQUENCE [LARGE SCALE GENOMIC DNA]</scope>
    <source>
        <strain evidence="6 7">AF22-21</strain>
    </source>
</reference>
<keyword evidence="3" id="KW-0597">Phosphoprotein</keyword>
<dbReference type="Pfam" id="PF00072">
    <property type="entry name" value="Response_reg"/>
    <property type="match status" value="1"/>
</dbReference>
<dbReference type="EMBL" id="QRVK01000033">
    <property type="protein sequence ID" value="RGS39403.1"/>
    <property type="molecule type" value="Genomic_DNA"/>
</dbReference>
<dbReference type="AlphaFoldDB" id="A0A412IND4"/>
<dbReference type="InterPro" id="IPR001789">
    <property type="entry name" value="Sig_transdc_resp-reg_receiver"/>
</dbReference>
<dbReference type="OrthoDB" id="9774865at2"/>
<feature type="domain" description="HTH LytTR-type" evidence="5">
    <location>
        <begin position="152"/>
        <end position="242"/>
    </location>
</feature>
<evidence type="ECO:0000256" key="2">
    <source>
        <dbReference type="ARBA" id="ARBA00024867"/>
    </source>
</evidence>
<proteinExistence type="predicted"/>
<evidence type="ECO:0000259" key="5">
    <source>
        <dbReference type="PROSITE" id="PS50930"/>
    </source>
</evidence>
<accession>A0A412IND4</accession>